<dbReference type="PANTHER" id="PTHR42648:SF11">
    <property type="entry name" value="TRANSPOSON TY4-P GAG-POL POLYPROTEIN"/>
    <property type="match status" value="1"/>
</dbReference>
<dbReference type="STRING" id="67767.A0A0J7KNR7"/>
<dbReference type="GO" id="GO:0016787">
    <property type="term" value="F:hydrolase activity"/>
    <property type="evidence" value="ECO:0007669"/>
    <property type="project" value="UniProtKB-KW"/>
</dbReference>
<name>A0A0J7KNR7_LASNI</name>
<keyword evidence="8" id="KW-0239">DNA-directed DNA polymerase</keyword>
<keyword evidence="9" id="KW-0233">DNA recombination</keyword>
<dbReference type="GO" id="GO:0003887">
    <property type="term" value="F:DNA-directed DNA polymerase activity"/>
    <property type="evidence" value="ECO:0007669"/>
    <property type="project" value="UniProtKB-KW"/>
</dbReference>
<dbReference type="OrthoDB" id="7691805at2759"/>
<evidence type="ECO:0000256" key="2">
    <source>
        <dbReference type="ARBA" id="ARBA00022723"/>
    </source>
</evidence>
<evidence type="ECO:0000256" key="3">
    <source>
        <dbReference type="ARBA" id="ARBA00022759"/>
    </source>
</evidence>
<dbReference type="GO" id="GO:0003964">
    <property type="term" value="F:RNA-directed DNA polymerase activity"/>
    <property type="evidence" value="ECO:0007669"/>
    <property type="project" value="UniProtKB-KW"/>
</dbReference>
<organism evidence="10 11">
    <name type="scientific">Lasius niger</name>
    <name type="common">Black garden ant</name>
    <dbReference type="NCBI Taxonomy" id="67767"/>
    <lineage>
        <taxon>Eukaryota</taxon>
        <taxon>Metazoa</taxon>
        <taxon>Ecdysozoa</taxon>
        <taxon>Arthropoda</taxon>
        <taxon>Hexapoda</taxon>
        <taxon>Insecta</taxon>
        <taxon>Pterygota</taxon>
        <taxon>Neoptera</taxon>
        <taxon>Endopterygota</taxon>
        <taxon>Hymenoptera</taxon>
        <taxon>Apocrita</taxon>
        <taxon>Aculeata</taxon>
        <taxon>Formicoidea</taxon>
        <taxon>Formicidae</taxon>
        <taxon>Formicinae</taxon>
        <taxon>Lasius</taxon>
        <taxon>Lasius</taxon>
    </lineage>
</organism>
<keyword evidence="3" id="KW-0255">Endonuclease</keyword>
<dbReference type="PaxDb" id="67767-A0A0J7KNR7"/>
<dbReference type="InterPro" id="IPR039537">
    <property type="entry name" value="Retrotran_Ty1/copia-like"/>
</dbReference>
<keyword evidence="2" id="KW-0479">Metal-binding</keyword>
<protein>
    <submittedName>
        <fullName evidence="10">Retrovirus-related pol polyprotein from transposon tnt 1-94</fullName>
    </submittedName>
</protein>
<evidence type="ECO:0000256" key="1">
    <source>
        <dbReference type="ARBA" id="ARBA00022722"/>
    </source>
</evidence>
<dbReference type="Proteomes" id="UP000036403">
    <property type="component" value="Unassembled WGS sequence"/>
</dbReference>
<accession>A0A0J7KNR7</accession>
<dbReference type="GO" id="GO:0004519">
    <property type="term" value="F:endonuclease activity"/>
    <property type="evidence" value="ECO:0007669"/>
    <property type="project" value="UniProtKB-KW"/>
</dbReference>
<dbReference type="PANTHER" id="PTHR42648">
    <property type="entry name" value="TRANSPOSASE, PUTATIVE-RELATED"/>
    <property type="match status" value="1"/>
</dbReference>
<keyword evidence="6" id="KW-0229">DNA integration</keyword>
<comment type="caution">
    <text evidence="10">The sequence shown here is derived from an EMBL/GenBank/DDBJ whole genome shotgun (WGS) entry which is preliminary data.</text>
</comment>
<keyword evidence="11" id="KW-1185">Reference proteome</keyword>
<keyword evidence="8" id="KW-0548">Nucleotidyltransferase</keyword>
<evidence type="ECO:0000256" key="5">
    <source>
        <dbReference type="ARBA" id="ARBA00022842"/>
    </source>
</evidence>
<evidence type="ECO:0000256" key="9">
    <source>
        <dbReference type="ARBA" id="ARBA00023172"/>
    </source>
</evidence>
<dbReference type="GO" id="GO:0046872">
    <property type="term" value="F:metal ion binding"/>
    <property type="evidence" value="ECO:0007669"/>
    <property type="project" value="UniProtKB-KW"/>
</dbReference>
<keyword evidence="4" id="KW-0378">Hydrolase</keyword>
<dbReference type="AlphaFoldDB" id="A0A0J7KNR7"/>
<dbReference type="GO" id="GO:0006310">
    <property type="term" value="P:DNA recombination"/>
    <property type="evidence" value="ECO:0007669"/>
    <property type="project" value="UniProtKB-KW"/>
</dbReference>
<evidence type="ECO:0000313" key="10">
    <source>
        <dbReference type="EMBL" id="KMQ91972.1"/>
    </source>
</evidence>
<keyword evidence="8" id="KW-0808">Transferase</keyword>
<evidence type="ECO:0000256" key="8">
    <source>
        <dbReference type="ARBA" id="ARBA00022932"/>
    </source>
</evidence>
<dbReference type="SUPFAM" id="SSF53098">
    <property type="entry name" value="Ribonuclease H-like"/>
    <property type="match status" value="1"/>
</dbReference>
<keyword evidence="1" id="KW-0540">Nuclease</keyword>
<keyword evidence="7" id="KW-0695">RNA-directed DNA polymerase</keyword>
<evidence type="ECO:0000313" key="11">
    <source>
        <dbReference type="Proteomes" id="UP000036403"/>
    </source>
</evidence>
<dbReference type="InterPro" id="IPR012337">
    <property type="entry name" value="RNaseH-like_sf"/>
</dbReference>
<dbReference type="GO" id="GO:0015074">
    <property type="term" value="P:DNA integration"/>
    <property type="evidence" value="ECO:0007669"/>
    <property type="project" value="UniProtKB-KW"/>
</dbReference>
<evidence type="ECO:0000256" key="7">
    <source>
        <dbReference type="ARBA" id="ARBA00022918"/>
    </source>
</evidence>
<keyword evidence="5" id="KW-0460">Magnesium</keyword>
<evidence type="ECO:0000256" key="4">
    <source>
        <dbReference type="ARBA" id="ARBA00022801"/>
    </source>
</evidence>
<proteinExistence type="predicted"/>
<sequence length="182" mass="20997">MFGCWTVVPLSTRHTIEPGFRSFKVLLEDERVCDIENCGSVLIEQYVNDEDFVCELCEFGKQHRLPFKKTGSQRLAQIGEFTHSDFVEAMQEPSLGGAKFFVVFKDDCSGFRSDDQDFTDRYNGAEYCNKVMLDYLASQGIQLETIAPSQQNGRSERQSNYYGEFEQCFMQVDFRCDFGQKQ</sequence>
<gene>
    <name evidence="10" type="ORF">RF55_8098</name>
</gene>
<reference evidence="10 11" key="1">
    <citation type="submission" date="2015-04" db="EMBL/GenBank/DDBJ databases">
        <title>Lasius niger genome sequencing.</title>
        <authorList>
            <person name="Konorov E.A."/>
            <person name="Nikitin M.A."/>
            <person name="Kirill M.V."/>
            <person name="Chang P."/>
        </authorList>
    </citation>
    <scope>NUCLEOTIDE SEQUENCE [LARGE SCALE GENOMIC DNA]</scope>
    <source>
        <tissue evidence="10">Whole</tissue>
    </source>
</reference>
<dbReference type="EMBL" id="LBMM01004937">
    <property type="protein sequence ID" value="KMQ91972.1"/>
    <property type="molecule type" value="Genomic_DNA"/>
</dbReference>
<evidence type="ECO:0000256" key="6">
    <source>
        <dbReference type="ARBA" id="ARBA00022908"/>
    </source>
</evidence>